<proteinExistence type="predicted"/>
<dbReference type="Gene3D" id="1.10.720.30">
    <property type="entry name" value="SAP domain"/>
    <property type="match status" value="1"/>
</dbReference>
<dbReference type="Proteomes" id="UP000887567">
    <property type="component" value="Unplaced"/>
</dbReference>
<evidence type="ECO:0000259" key="1">
    <source>
        <dbReference type="Pfam" id="PF02037"/>
    </source>
</evidence>
<dbReference type="GeneID" id="110232620"/>
<reference evidence="2" key="1">
    <citation type="submission" date="2022-11" db="UniProtKB">
        <authorList>
            <consortium name="EnsemblMetazoa"/>
        </authorList>
    </citation>
    <scope>IDENTIFICATION</scope>
</reference>
<sequence length="202" mass="23134">MLGNISVTWYSRGQRFKMAAKSECSDKSLNDFMKWKVDDLKAFLKERGVVINGRKAELAEKVYFASKLKLEALKKKEEVEIDNKVRRCEKLTIDCGIKLPFPANLTIGWERGSQNFPDVLEKDVENYMQKSFKAMKQGQSLLTSNHIHDVMFHHISTNVKYCFVRGCCVPEEKTSNESYSLWVCVHKESGEVLTAECTCFAG</sequence>
<feature type="domain" description="SAP" evidence="1">
    <location>
        <begin position="31"/>
        <end position="60"/>
    </location>
</feature>
<evidence type="ECO:0000313" key="3">
    <source>
        <dbReference type="Proteomes" id="UP000887567"/>
    </source>
</evidence>
<dbReference type="EnsemblMetazoa" id="XM_021037840.2">
    <property type="protein sequence ID" value="XP_020893499.1"/>
    <property type="gene ID" value="LOC110232620"/>
</dbReference>
<evidence type="ECO:0000313" key="2">
    <source>
        <dbReference type="EnsemblMetazoa" id="XP_020893499.1"/>
    </source>
</evidence>
<name>A0A913WSM8_EXADI</name>
<dbReference type="Pfam" id="PF02037">
    <property type="entry name" value="SAP"/>
    <property type="match status" value="1"/>
</dbReference>
<dbReference type="KEGG" id="epa:110232620"/>
<protein>
    <recommendedName>
        <fullName evidence="1">SAP domain-containing protein</fullName>
    </recommendedName>
</protein>
<dbReference type="InterPro" id="IPR003034">
    <property type="entry name" value="SAP_dom"/>
</dbReference>
<keyword evidence="3" id="KW-1185">Reference proteome</keyword>
<dbReference type="AlphaFoldDB" id="A0A913WSM8"/>
<dbReference type="PANTHER" id="PTHR47526">
    <property type="entry name" value="ATP-DEPENDENT DNA HELICASE"/>
    <property type="match status" value="1"/>
</dbReference>
<accession>A0A913WSM8</accession>
<dbReference type="OMA" id="DVENYMQ"/>
<dbReference type="OrthoDB" id="5957536at2759"/>
<dbReference type="PANTHER" id="PTHR47526:SF3">
    <property type="entry name" value="PHD-TYPE DOMAIN-CONTAINING PROTEIN"/>
    <property type="match status" value="1"/>
</dbReference>
<organism evidence="2 3">
    <name type="scientific">Exaiptasia diaphana</name>
    <name type="common">Tropical sea anemone</name>
    <name type="synonym">Aiptasia pulchella</name>
    <dbReference type="NCBI Taxonomy" id="2652724"/>
    <lineage>
        <taxon>Eukaryota</taxon>
        <taxon>Metazoa</taxon>
        <taxon>Cnidaria</taxon>
        <taxon>Anthozoa</taxon>
        <taxon>Hexacorallia</taxon>
        <taxon>Actiniaria</taxon>
        <taxon>Aiptasiidae</taxon>
        <taxon>Exaiptasia</taxon>
    </lineage>
</organism>
<dbReference type="RefSeq" id="XP_020893499.1">
    <property type="nucleotide sequence ID" value="XM_021037840.2"/>
</dbReference>
<dbReference type="SUPFAM" id="SSF68906">
    <property type="entry name" value="SAP domain"/>
    <property type="match status" value="1"/>
</dbReference>
<dbReference type="InterPro" id="IPR036361">
    <property type="entry name" value="SAP_dom_sf"/>
</dbReference>